<dbReference type="RefSeq" id="WP_237890119.1">
    <property type="nucleotide sequence ID" value="NZ_JAKLTY010000004.1"/>
</dbReference>
<comment type="caution">
    <text evidence="1">The sequence shown here is derived from an EMBL/GenBank/DDBJ whole genome shotgun (WGS) entry which is preliminary data.</text>
</comment>
<organism evidence="1 2">
    <name type="scientific">Bradyrhizobium zhengyangense</name>
    <dbReference type="NCBI Taxonomy" id="2911009"/>
    <lineage>
        <taxon>Bacteria</taxon>
        <taxon>Pseudomonadati</taxon>
        <taxon>Pseudomonadota</taxon>
        <taxon>Alphaproteobacteria</taxon>
        <taxon>Hyphomicrobiales</taxon>
        <taxon>Nitrobacteraceae</taxon>
        <taxon>Bradyrhizobium</taxon>
    </lineage>
</organism>
<gene>
    <name evidence="1" type="ORF">L6654_08540</name>
</gene>
<dbReference type="Proteomes" id="UP001139054">
    <property type="component" value="Unassembled WGS sequence"/>
</dbReference>
<protein>
    <submittedName>
        <fullName evidence="1">Uncharacterized protein</fullName>
    </submittedName>
</protein>
<proteinExistence type="predicted"/>
<evidence type="ECO:0000313" key="1">
    <source>
        <dbReference type="EMBL" id="MCG2626668.1"/>
    </source>
</evidence>
<sequence length="76" mass="8714">MAIKNDTEIYYAVRVDPRTGELDRSETRMGTREAILKRGLRIDPASQSFCPHEWLDADGFVSQDLAKLHPYPHQAK</sequence>
<reference evidence="1" key="1">
    <citation type="submission" date="2022-01" db="EMBL/GenBank/DDBJ databases">
        <title>Genome sequnece data of strain Bradyrhizobium sp. nov.</title>
        <authorList>
            <person name="Zhang J."/>
        </authorList>
    </citation>
    <scope>NUCLEOTIDE SEQUENCE</scope>
    <source>
        <strain evidence="1">WYCCWR 13023</strain>
    </source>
</reference>
<dbReference type="EMBL" id="JAKLTY010000004">
    <property type="protein sequence ID" value="MCG2626668.1"/>
    <property type="molecule type" value="Genomic_DNA"/>
</dbReference>
<name>A0A9X1U962_9BRAD</name>
<evidence type="ECO:0000313" key="2">
    <source>
        <dbReference type="Proteomes" id="UP001139054"/>
    </source>
</evidence>
<accession>A0A9X1U962</accession>
<dbReference type="AlphaFoldDB" id="A0A9X1U962"/>